<dbReference type="EMBL" id="QRDT01000030">
    <property type="protein sequence ID" value="RED25786.1"/>
    <property type="molecule type" value="Genomic_DNA"/>
</dbReference>
<evidence type="ECO:0000313" key="2">
    <source>
        <dbReference type="EMBL" id="SSW93114.1"/>
    </source>
</evidence>
<reference evidence="1 4" key="2">
    <citation type="submission" date="2018-07" db="EMBL/GenBank/DDBJ databases">
        <title>Genomic Encyclopedia of Archaeal and Bacterial Type Strains, Phase II (KMG-II): from individual species to whole genera.</title>
        <authorList>
            <person name="Goeker M."/>
        </authorList>
    </citation>
    <scope>NUCLEOTIDE SEQUENCE [LARGE SCALE GENOMIC DNA]</scope>
    <source>
        <strain evidence="1 4">JA575</strain>
    </source>
</reference>
<dbReference type="Proteomes" id="UP000256343">
    <property type="component" value="Unassembled WGS sequence"/>
</dbReference>
<dbReference type="EMBL" id="UFQQ01000030">
    <property type="protein sequence ID" value="SSW93114.1"/>
    <property type="molecule type" value="Genomic_DNA"/>
</dbReference>
<proteinExistence type="predicted"/>
<evidence type="ECO:0000313" key="4">
    <source>
        <dbReference type="Proteomes" id="UP000256343"/>
    </source>
</evidence>
<gene>
    <name evidence="1" type="ORF">BJ125_13019</name>
    <name evidence="2" type="ORF">SAMN05892882_13019</name>
</gene>
<protein>
    <submittedName>
        <fullName evidence="2">Uncharacterized protein</fullName>
    </submittedName>
</protein>
<accession>A0A336JZP2</accession>
<evidence type="ECO:0000313" key="3">
    <source>
        <dbReference type="Proteomes" id="UP000252631"/>
    </source>
</evidence>
<dbReference type="AlphaFoldDB" id="A0A336JZP2"/>
<name>A0A336JZP2_9BRAD</name>
<keyword evidence="4" id="KW-1185">Reference proteome</keyword>
<reference evidence="2 3" key="1">
    <citation type="submission" date="2017-08" db="EMBL/GenBank/DDBJ databases">
        <authorList>
            <person name="de Groot N.N."/>
        </authorList>
    </citation>
    <scope>NUCLEOTIDE SEQUENCE [LARGE SCALE GENOMIC DNA]</scope>
    <source>
        <strain evidence="2 3">JA575</strain>
    </source>
</reference>
<organism evidence="2 3">
    <name type="scientific">Rhodopseudomonas pentothenatexigens</name>
    <dbReference type="NCBI Taxonomy" id="999699"/>
    <lineage>
        <taxon>Bacteria</taxon>
        <taxon>Pseudomonadati</taxon>
        <taxon>Pseudomonadota</taxon>
        <taxon>Alphaproteobacteria</taxon>
        <taxon>Hyphomicrobiales</taxon>
        <taxon>Nitrobacteraceae</taxon>
        <taxon>Rhodopseudomonas</taxon>
    </lineage>
</organism>
<evidence type="ECO:0000313" key="1">
    <source>
        <dbReference type="EMBL" id="RED25786.1"/>
    </source>
</evidence>
<dbReference type="RefSeq" id="WP_244601366.1">
    <property type="nucleotide sequence ID" value="NZ_QRDT01000030.1"/>
</dbReference>
<dbReference type="Proteomes" id="UP000252631">
    <property type="component" value="Unassembled WGS sequence"/>
</dbReference>
<sequence length="75" mass="8246">MPNQNDEILTQATRARETSERLLPLLSLLDEPEGETSPLDELRGLLQAIVQILGHHTETLQRLESACASGSPRNA</sequence>